<dbReference type="OrthoDB" id="1452822at2"/>
<dbReference type="RefSeq" id="WP_109676265.1">
    <property type="nucleotide sequence ID" value="NZ_QGDT01000010.1"/>
</dbReference>
<evidence type="ECO:0000259" key="2">
    <source>
        <dbReference type="Pfam" id="PF04773"/>
    </source>
</evidence>
<feature type="domain" description="FecR protein" evidence="2">
    <location>
        <begin position="128"/>
        <end position="218"/>
    </location>
</feature>
<organism evidence="4 5">
    <name type="scientific">Dyadobacter jejuensis</name>
    <dbReference type="NCBI Taxonomy" id="1082580"/>
    <lineage>
        <taxon>Bacteria</taxon>
        <taxon>Pseudomonadati</taxon>
        <taxon>Bacteroidota</taxon>
        <taxon>Cytophagia</taxon>
        <taxon>Cytophagales</taxon>
        <taxon>Spirosomataceae</taxon>
        <taxon>Dyadobacter</taxon>
    </lineage>
</organism>
<keyword evidence="1" id="KW-0812">Transmembrane</keyword>
<gene>
    <name evidence="4" type="ORF">CLV98_110147</name>
</gene>
<proteinExistence type="predicted"/>
<accession>A0A316AGB8</accession>
<dbReference type="InterPro" id="IPR012373">
    <property type="entry name" value="Ferrdict_sens_TM"/>
</dbReference>
<dbReference type="AlphaFoldDB" id="A0A316AGB8"/>
<keyword evidence="5" id="KW-1185">Reference proteome</keyword>
<keyword evidence="1" id="KW-0472">Membrane</keyword>
<dbReference type="Pfam" id="PF16344">
    <property type="entry name" value="FecR_C"/>
    <property type="match status" value="1"/>
</dbReference>
<comment type="caution">
    <text evidence="4">The sequence shown here is derived from an EMBL/GenBank/DDBJ whole genome shotgun (WGS) entry which is preliminary data.</text>
</comment>
<dbReference type="InterPro" id="IPR006860">
    <property type="entry name" value="FecR"/>
</dbReference>
<dbReference type="InterPro" id="IPR032508">
    <property type="entry name" value="FecR_C"/>
</dbReference>
<dbReference type="EMBL" id="QGDT01000010">
    <property type="protein sequence ID" value="PWJ56836.1"/>
    <property type="molecule type" value="Genomic_DNA"/>
</dbReference>
<evidence type="ECO:0000313" key="4">
    <source>
        <dbReference type="EMBL" id="PWJ56836.1"/>
    </source>
</evidence>
<evidence type="ECO:0000259" key="3">
    <source>
        <dbReference type="Pfam" id="PF16344"/>
    </source>
</evidence>
<protein>
    <submittedName>
        <fullName evidence="4">Ferric-dicitrate binding protein FerR (Iron transport regulator)</fullName>
    </submittedName>
</protein>
<evidence type="ECO:0000313" key="5">
    <source>
        <dbReference type="Proteomes" id="UP000245880"/>
    </source>
</evidence>
<dbReference type="PIRSF" id="PIRSF018266">
    <property type="entry name" value="FecR"/>
    <property type="match status" value="1"/>
</dbReference>
<dbReference type="Gene3D" id="3.55.50.30">
    <property type="match status" value="1"/>
</dbReference>
<dbReference type="Gene3D" id="2.60.120.1440">
    <property type="match status" value="1"/>
</dbReference>
<keyword evidence="1" id="KW-1133">Transmembrane helix</keyword>
<dbReference type="GO" id="GO:0016989">
    <property type="term" value="F:sigma factor antagonist activity"/>
    <property type="evidence" value="ECO:0007669"/>
    <property type="project" value="TreeGrafter"/>
</dbReference>
<name>A0A316AGB8_9BACT</name>
<reference evidence="4 5" key="1">
    <citation type="submission" date="2018-03" db="EMBL/GenBank/DDBJ databases">
        <title>Genomic Encyclopedia of Archaeal and Bacterial Type Strains, Phase II (KMG-II): from individual species to whole genera.</title>
        <authorList>
            <person name="Goeker M."/>
        </authorList>
    </citation>
    <scope>NUCLEOTIDE SEQUENCE [LARGE SCALE GENOMIC DNA]</scope>
    <source>
        <strain evidence="4 5">DSM 100346</strain>
    </source>
</reference>
<dbReference type="Pfam" id="PF04773">
    <property type="entry name" value="FecR"/>
    <property type="match status" value="1"/>
</dbReference>
<sequence length="340" mass="38355">MQKPYIDPQLLKKYLDNQCNDSEKEMVEQWYAQIIGIPNYLDTIPDNDRRRIKKETFSYISQTLGLGKPKSLPFMFSRWTTLLAAASVVILLTLYLTYMGKVTSDNPVQMAQRERQTNPSEITFTNTNSQIVQHVLPDGTKIWLHHDANITYPKAFSGSTREVSFSGEGFFEVTPDKSKPFYIHSGDLQVKVLGTSFNVKAKANADIYEVSVVTGIVEVSSINTTNPQAELLLKPSEQALYNPRSNQITYSKKVGQTKKEIYEPIDIIFDNTPLNEVVSKLETRFNVKIHFLNKKLANCGMTADFEQQPLLTILDMLCASLGANYTLSDQTILLDGPSCD</sequence>
<dbReference type="PANTHER" id="PTHR30273:SF2">
    <property type="entry name" value="PROTEIN FECR"/>
    <property type="match status" value="1"/>
</dbReference>
<evidence type="ECO:0000256" key="1">
    <source>
        <dbReference type="SAM" id="Phobius"/>
    </source>
</evidence>
<dbReference type="PANTHER" id="PTHR30273">
    <property type="entry name" value="PERIPLASMIC SIGNAL SENSOR AND SIGMA FACTOR ACTIVATOR FECR-RELATED"/>
    <property type="match status" value="1"/>
</dbReference>
<dbReference type="Proteomes" id="UP000245880">
    <property type="component" value="Unassembled WGS sequence"/>
</dbReference>
<feature type="transmembrane region" description="Helical" evidence="1">
    <location>
        <begin position="79"/>
        <end position="98"/>
    </location>
</feature>
<feature type="domain" description="Protein FecR C-terminal" evidence="3">
    <location>
        <begin position="267"/>
        <end position="333"/>
    </location>
</feature>